<organism evidence="1">
    <name type="scientific">Rhizophora mucronata</name>
    <name type="common">Asiatic mangrove</name>
    <dbReference type="NCBI Taxonomy" id="61149"/>
    <lineage>
        <taxon>Eukaryota</taxon>
        <taxon>Viridiplantae</taxon>
        <taxon>Streptophyta</taxon>
        <taxon>Embryophyta</taxon>
        <taxon>Tracheophyta</taxon>
        <taxon>Spermatophyta</taxon>
        <taxon>Magnoliopsida</taxon>
        <taxon>eudicotyledons</taxon>
        <taxon>Gunneridae</taxon>
        <taxon>Pentapetalae</taxon>
        <taxon>rosids</taxon>
        <taxon>fabids</taxon>
        <taxon>Malpighiales</taxon>
        <taxon>Rhizophoraceae</taxon>
        <taxon>Rhizophora</taxon>
    </lineage>
</organism>
<proteinExistence type="predicted"/>
<evidence type="ECO:0000313" key="1">
    <source>
        <dbReference type="EMBL" id="MBW80631.1"/>
    </source>
</evidence>
<sequence length="29" mass="3336">MYFYLVFVTYANVSLSFACCLIVSSECFD</sequence>
<dbReference type="EMBL" id="GGEC01000148">
    <property type="protein sequence ID" value="MBW80631.1"/>
    <property type="molecule type" value="Transcribed_RNA"/>
</dbReference>
<accession>A0A2P2IHF4</accession>
<reference evidence="1" key="1">
    <citation type="submission" date="2018-02" db="EMBL/GenBank/DDBJ databases">
        <title>Rhizophora mucronata_Transcriptome.</title>
        <authorList>
            <person name="Meera S.P."/>
            <person name="Sreeshan A."/>
            <person name="Augustine A."/>
        </authorList>
    </citation>
    <scope>NUCLEOTIDE SEQUENCE</scope>
    <source>
        <tissue evidence="1">Leaf</tissue>
    </source>
</reference>
<dbReference type="AlphaFoldDB" id="A0A2P2IHF4"/>
<protein>
    <submittedName>
        <fullName evidence="1">Uncharacterized protein</fullName>
    </submittedName>
</protein>
<name>A0A2P2IHF4_RHIMU</name>